<evidence type="ECO:0000256" key="11">
    <source>
        <dbReference type="ARBA" id="ARBA00023277"/>
    </source>
</evidence>
<dbReference type="InterPro" id="IPR002139">
    <property type="entry name" value="Ribo/fructo_kinase"/>
</dbReference>
<evidence type="ECO:0000256" key="9">
    <source>
        <dbReference type="ARBA" id="ARBA00022842"/>
    </source>
</evidence>
<sequence>MDMVVKADKHPLPGETLLGGNFFMNAGGKGANQAVAVARLGGNLTFVAKVGNDVFGKQIIEGFRKENMNTDFVFVDENNPSGAALIMVNAAGENCIVVAPGSNGNLLMSDIDKVKNISDAEIILMQLEIPMETINTVAKNAKSNNQKVILNPAPAQHLSDELLNGLFLVTPNETEAAMLTGIYVADDASAEKAADYLLDKGVENVIITLGKQGAYFRNKNESFKIKSPEVIALDTTAAGDTFSGALTVALTEQMDWKNAIEFACKAASISVTRMGAQASVPFRNEINL</sequence>
<evidence type="ECO:0000256" key="5">
    <source>
        <dbReference type="ARBA" id="ARBA00022723"/>
    </source>
</evidence>
<evidence type="ECO:0000256" key="6">
    <source>
        <dbReference type="ARBA" id="ARBA00022741"/>
    </source>
</evidence>
<dbReference type="InterPro" id="IPR011877">
    <property type="entry name" value="Ribokinase"/>
</dbReference>
<keyword evidence="7 13" id="KW-0418">Kinase</keyword>
<dbReference type="Pfam" id="PF00294">
    <property type="entry name" value="PfkB"/>
    <property type="match status" value="1"/>
</dbReference>
<keyword evidence="6" id="KW-0547">Nucleotide-binding</keyword>
<dbReference type="GO" id="GO:0006014">
    <property type="term" value="P:D-ribose metabolic process"/>
    <property type="evidence" value="ECO:0007669"/>
    <property type="project" value="InterPro"/>
</dbReference>
<evidence type="ECO:0000313" key="13">
    <source>
        <dbReference type="EMBL" id="OIQ90736.1"/>
    </source>
</evidence>
<evidence type="ECO:0000256" key="4">
    <source>
        <dbReference type="ARBA" id="ARBA00022679"/>
    </source>
</evidence>
<dbReference type="Gene3D" id="3.40.1190.20">
    <property type="match status" value="1"/>
</dbReference>
<keyword evidence="4 13" id="KW-0808">Transferase</keyword>
<protein>
    <recommendedName>
        <fullName evidence="3">Ribokinase</fullName>
        <ecNumber evidence="2">2.7.1.15</ecNumber>
    </recommendedName>
</protein>
<evidence type="ECO:0000256" key="10">
    <source>
        <dbReference type="ARBA" id="ARBA00022958"/>
    </source>
</evidence>
<keyword evidence="11" id="KW-0119">Carbohydrate metabolism</keyword>
<keyword evidence="10" id="KW-0630">Potassium</keyword>
<dbReference type="PROSITE" id="PS00584">
    <property type="entry name" value="PFKB_KINASES_2"/>
    <property type="match status" value="1"/>
</dbReference>
<dbReference type="SUPFAM" id="SSF53613">
    <property type="entry name" value="Ribokinase-like"/>
    <property type="match status" value="1"/>
</dbReference>
<dbReference type="GO" id="GO:0004747">
    <property type="term" value="F:ribokinase activity"/>
    <property type="evidence" value="ECO:0007669"/>
    <property type="project" value="UniProtKB-EC"/>
</dbReference>
<comment type="similarity">
    <text evidence="1">Belongs to the carbohydrate kinase PfkB family.</text>
</comment>
<accession>A0A1J5R437</accession>
<evidence type="ECO:0000256" key="2">
    <source>
        <dbReference type="ARBA" id="ARBA00012035"/>
    </source>
</evidence>
<dbReference type="CDD" id="cd01174">
    <property type="entry name" value="ribokinase"/>
    <property type="match status" value="1"/>
</dbReference>
<dbReference type="AlphaFoldDB" id="A0A1J5R437"/>
<dbReference type="NCBIfam" id="TIGR02152">
    <property type="entry name" value="D_ribokin_bact"/>
    <property type="match status" value="1"/>
</dbReference>
<proteinExistence type="inferred from homology"/>
<dbReference type="GO" id="GO:0046872">
    <property type="term" value="F:metal ion binding"/>
    <property type="evidence" value="ECO:0007669"/>
    <property type="project" value="UniProtKB-KW"/>
</dbReference>
<evidence type="ECO:0000256" key="1">
    <source>
        <dbReference type="ARBA" id="ARBA00010688"/>
    </source>
</evidence>
<dbReference type="PANTHER" id="PTHR10584">
    <property type="entry name" value="SUGAR KINASE"/>
    <property type="match status" value="1"/>
</dbReference>
<dbReference type="PRINTS" id="PR00990">
    <property type="entry name" value="RIBOKINASE"/>
</dbReference>
<dbReference type="InterPro" id="IPR002173">
    <property type="entry name" value="Carboh/pur_kinase_PfkB_CS"/>
</dbReference>
<dbReference type="PANTHER" id="PTHR10584:SF166">
    <property type="entry name" value="RIBOKINASE"/>
    <property type="match status" value="1"/>
</dbReference>
<dbReference type="PROSITE" id="PS00583">
    <property type="entry name" value="PFKB_KINASES_1"/>
    <property type="match status" value="1"/>
</dbReference>
<keyword evidence="8" id="KW-0067">ATP-binding</keyword>
<evidence type="ECO:0000256" key="8">
    <source>
        <dbReference type="ARBA" id="ARBA00022840"/>
    </source>
</evidence>
<keyword evidence="9" id="KW-0460">Magnesium</keyword>
<dbReference type="GO" id="GO:0005829">
    <property type="term" value="C:cytosol"/>
    <property type="evidence" value="ECO:0007669"/>
    <property type="project" value="TreeGrafter"/>
</dbReference>
<gene>
    <name evidence="13" type="primary">rbsK_1</name>
    <name evidence="13" type="ORF">GALL_273450</name>
</gene>
<evidence type="ECO:0000256" key="7">
    <source>
        <dbReference type="ARBA" id="ARBA00022777"/>
    </source>
</evidence>
<dbReference type="HAMAP" id="MF_01987">
    <property type="entry name" value="Ribokinase"/>
    <property type="match status" value="1"/>
</dbReference>
<name>A0A1J5R437_9ZZZZ</name>
<reference evidence="13" key="1">
    <citation type="submission" date="2016-10" db="EMBL/GenBank/DDBJ databases">
        <title>Sequence of Gallionella enrichment culture.</title>
        <authorList>
            <person name="Poehlein A."/>
            <person name="Muehling M."/>
            <person name="Daniel R."/>
        </authorList>
    </citation>
    <scope>NUCLEOTIDE SEQUENCE</scope>
</reference>
<evidence type="ECO:0000259" key="12">
    <source>
        <dbReference type="Pfam" id="PF00294"/>
    </source>
</evidence>
<dbReference type="GO" id="GO:0005524">
    <property type="term" value="F:ATP binding"/>
    <property type="evidence" value="ECO:0007669"/>
    <property type="project" value="UniProtKB-KW"/>
</dbReference>
<dbReference type="EC" id="2.7.1.15" evidence="2"/>
<dbReference type="InterPro" id="IPR029056">
    <property type="entry name" value="Ribokinase-like"/>
</dbReference>
<organism evidence="13">
    <name type="scientific">mine drainage metagenome</name>
    <dbReference type="NCBI Taxonomy" id="410659"/>
    <lineage>
        <taxon>unclassified sequences</taxon>
        <taxon>metagenomes</taxon>
        <taxon>ecological metagenomes</taxon>
    </lineage>
</organism>
<dbReference type="EMBL" id="MLJW01000281">
    <property type="protein sequence ID" value="OIQ90736.1"/>
    <property type="molecule type" value="Genomic_DNA"/>
</dbReference>
<evidence type="ECO:0000256" key="3">
    <source>
        <dbReference type="ARBA" id="ARBA00016943"/>
    </source>
</evidence>
<comment type="caution">
    <text evidence="13">The sequence shown here is derived from an EMBL/GenBank/DDBJ whole genome shotgun (WGS) entry which is preliminary data.</text>
</comment>
<feature type="domain" description="Carbohydrate kinase PfkB" evidence="12">
    <location>
        <begin position="1"/>
        <end position="281"/>
    </location>
</feature>
<dbReference type="InterPro" id="IPR011611">
    <property type="entry name" value="PfkB_dom"/>
</dbReference>
<keyword evidence="5" id="KW-0479">Metal-binding</keyword>